<dbReference type="GO" id="GO:0004805">
    <property type="term" value="F:trehalose-phosphatase activity"/>
    <property type="evidence" value="ECO:0007669"/>
    <property type="project" value="UniProtKB-EC"/>
</dbReference>
<dbReference type="Gene3D" id="3.30.70.1020">
    <property type="entry name" value="Trehalose-6-phosphate phosphatase related protein, domain 2"/>
    <property type="match status" value="1"/>
</dbReference>
<evidence type="ECO:0000256" key="4">
    <source>
        <dbReference type="ARBA" id="ARBA00022801"/>
    </source>
</evidence>
<dbReference type="SUPFAM" id="SSF56784">
    <property type="entry name" value="HAD-like"/>
    <property type="match status" value="1"/>
</dbReference>
<organism evidence="7 8">
    <name type="scientific">Jonesia denitrificans (strain ATCC 14870 / DSM 20603 / BCRC 15368 / CIP 55.134 / JCM 11481 / NBRC 15587 / NCTC 10816 / Prevot 55134)</name>
    <name type="common">Listeria denitrificans</name>
    <dbReference type="NCBI Taxonomy" id="471856"/>
    <lineage>
        <taxon>Bacteria</taxon>
        <taxon>Bacillati</taxon>
        <taxon>Actinomycetota</taxon>
        <taxon>Actinomycetes</taxon>
        <taxon>Micrococcales</taxon>
        <taxon>Jonesiaceae</taxon>
        <taxon>Jonesia</taxon>
    </lineage>
</organism>
<dbReference type="AlphaFoldDB" id="C7R0X8"/>
<sequence>MSHTDHFVTLNPTLTAALDSFSSTRPLLLASDFDGVLAPLVDNPKDSRMQEESAAALARITGQDGITVALVSGRAIADLHALAHPQPGTILIGSHGAERGHVNADGSLHHDETPLPDSAQERLEALEDYAEALAATTRGAWIEHKPTAVVLHTRLADPDEAQRVNQALHSWAHDSRLHVMTGHNVVEVSVLKATKGDAVTALRHELQARSVLYLGDDVTDETVFATLGSSDVSIKVGSGDTRAVHRVNSPQEVSFTLTHIADRVNADH</sequence>
<dbReference type="STRING" id="471856.Jden_2064"/>
<evidence type="ECO:0000313" key="7">
    <source>
        <dbReference type="EMBL" id="ACV09702.1"/>
    </source>
</evidence>
<dbReference type="PANTHER" id="PTHR43768:SF3">
    <property type="entry name" value="TREHALOSE 6-PHOSPHATE PHOSPHATASE"/>
    <property type="match status" value="1"/>
</dbReference>
<dbReference type="GO" id="GO:0005992">
    <property type="term" value="P:trehalose biosynthetic process"/>
    <property type="evidence" value="ECO:0007669"/>
    <property type="project" value="UniProtKB-UniPathway"/>
</dbReference>
<dbReference type="UniPathway" id="UPA00299"/>
<dbReference type="InterPro" id="IPR023214">
    <property type="entry name" value="HAD_sf"/>
</dbReference>
<evidence type="ECO:0000313" key="8">
    <source>
        <dbReference type="Proteomes" id="UP000000628"/>
    </source>
</evidence>
<comment type="similarity">
    <text evidence="3 6">Belongs to the trehalose phosphatase family.</text>
</comment>
<reference evidence="7 8" key="1">
    <citation type="journal article" date="2009" name="Stand. Genomic Sci.">
        <title>Complete genome sequence of Jonesia denitrificans type strain (Prevot 55134).</title>
        <authorList>
            <person name="Pukall R."/>
            <person name="Gehrich-Schroter G."/>
            <person name="Lapidus A."/>
            <person name="Nolan M."/>
            <person name="Glavina Del Rio T."/>
            <person name="Lucas S."/>
            <person name="Chen F."/>
            <person name="Tice H."/>
            <person name="Pitluck S."/>
            <person name="Cheng J.F."/>
            <person name="Copeland A."/>
            <person name="Saunders E."/>
            <person name="Brettin T."/>
            <person name="Detter J.C."/>
            <person name="Bruce D."/>
            <person name="Goodwin L."/>
            <person name="Pati A."/>
            <person name="Ivanova N."/>
            <person name="Mavromatis K."/>
            <person name="Ovchinnikova G."/>
            <person name="Chen A."/>
            <person name="Palaniappan K."/>
            <person name="Land M."/>
            <person name="Hauser L."/>
            <person name="Chang Y.J."/>
            <person name="Jeffries C.D."/>
            <person name="Chain P."/>
            <person name="Goker M."/>
            <person name="Bristow J."/>
            <person name="Eisen J.A."/>
            <person name="Markowitz V."/>
            <person name="Hugenholtz P."/>
            <person name="Kyrpides N.C."/>
            <person name="Klenk H.P."/>
            <person name="Han C."/>
        </authorList>
    </citation>
    <scope>NUCLEOTIDE SEQUENCE [LARGE SCALE GENOMIC DNA]</scope>
    <source>
        <strain evidence="8">ATCC 14870 / DSM 20603 / BCRC 15368 / CIP 55.134 / JCM 11481 / NBRC 15587 / NCTC 10816 / Prevot 55134</strain>
    </source>
</reference>
<dbReference type="NCBIfam" id="TIGR01484">
    <property type="entry name" value="HAD-SF-IIB"/>
    <property type="match status" value="1"/>
</dbReference>
<dbReference type="InterPro" id="IPR036412">
    <property type="entry name" value="HAD-like_sf"/>
</dbReference>
<evidence type="ECO:0000256" key="6">
    <source>
        <dbReference type="RuleBase" id="RU361117"/>
    </source>
</evidence>
<accession>C7R0X8</accession>
<dbReference type="Proteomes" id="UP000000628">
    <property type="component" value="Chromosome"/>
</dbReference>
<keyword evidence="8" id="KW-1185">Reference proteome</keyword>
<dbReference type="NCBIfam" id="TIGR00685">
    <property type="entry name" value="T6PP"/>
    <property type="match status" value="1"/>
</dbReference>
<comment type="catalytic activity">
    <reaction evidence="1 6">
        <text>alpha,alpha-trehalose 6-phosphate + H2O = alpha,alpha-trehalose + phosphate</text>
        <dbReference type="Rhea" id="RHEA:23420"/>
        <dbReference type="ChEBI" id="CHEBI:15377"/>
        <dbReference type="ChEBI" id="CHEBI:16551"/>
        <dbReference type="ChEBI" id="CHEBI:43474"/>
        <dbReference type="ChEBI" id="CHEBI:58429"/>
        <dbReference type="EC" id="3.1.3.12"/>
    </reaction>
</comment>
<gene>
    <name evidence="7" type="ordered locus">Jden_2064</name>
</gene>
<dbReference type="eggNOG" id="COG1877">
    <property type="taxonomic scope" value="Bacteria"/>
</dbReference>
<name>C7R0X8_JONDD</name>
<dbReference type="GO" id="GO:0046872">
    <property type="term" value="F:metal ion binding"/>
    <property type="evidence" value="ECO:0007669"/>
    <property type="project" value="UniProtKB-KW"/>
</dbReference>
<dbReference type="EMBL" id="CP001706">
    <property type="protein sequence ID" value="ACV09702.1"/>
    <property type="molecule type" value="Genomic_DNA"/>
</dbReference>
<keyword evidence="4 6" id="KW-0378">Hydrolase</keyword>
<dbReference type="Pfam" id="PF02358">
    <property type="entry name" value="Trehalose_PPase"/>
    <property type="match status" value="1"/>
</dbReference>
<comment type="cofactor">
    <cofactor evidence="6">
        <name>Mg(2+)</name>
        <dbReference type="ChEBI" id="CHEBI:18420"/>
    </cofactor>
</comment>
<dbReference type="EC" id="3.1.3.12" evidence="6"/>
<dbReference type="PANTHER" id="PTHR43768">
    <property type="entry name" value="TREHALOSE 6-PHOSPHATE PHOSPHATASE"/>
    <property type="match status" value="1"/>
</dbReference>
<comment type="function">
    <text evidence="5 6">Removes the phosphate from trehalose 6-phosphate to produce free trehalose.</text>
</comment>
<dbReference type="InterPro" id="IPR006379">
    <property type="entry name" value="HAD-SF_hydro_IIB"/>
</dbReference>
<protein>
    <recommendedName>
        <fullName evidence="6">Trehalose 6-phosphate phosphatase</fullName>
        <ecNumber evidence="6">3.1.3.12</ecNumber>
    </recommendedName>
</protein>
<dbReference type="KEGG" id="jde:Jden_2064"/>
<keyword evidence="6" id="KW-0479">Metal-binding</keyword>
<keyword evidence="6" id="KW-0460">Magnesium</keyword>
<dbReference type="InterPro" id="IPR003337">
    <property type="entry name" value="Trehalose_PPase"/>
</dbReference>
<dbReference type="Gene3D" id="3.40.50.1000">
    <property type="entry name" value="HAD superfamily/HAD-like"/>
    <property type="match status" value="1"/>
</dbReference>
<evidence type="ECO:0000256" key="5">
    <source>
        <dbReference type="ARBA" id="ARBA00024179"/>
    </source>
</evidence>
<proteinExistence type="inferred from homology"/>
<dbReference type="RefSeq" id="WP_015772330.1">
    <property type="nucleotide sequence ID" value="NC_013174.1"/>
</dbReference>
<dbReference type="InterPro" id="IPR044651">
    <property type="entry name" value="OTSB-like"/>
</dbReference>
<dbReference type="HOGENOM" id="CLU_037265_2_1_11"/>
<comment type="pathway">
    <text evidence="2 6">Glycan biosynthesis; trehalose biosynthesis.</text>
</comment>
<evidence type="ECO:0000256" key="2">
    <source>
        <dbReference type="ARBA" id="ARBA00005199"/>
    </source>
</evidence>
<evidence type="ECO:0000256" key="3">
    <source>
        <dbReference type="ARBA" id="ARBA00008770"/>
    </source>
</evidence>
<evidence type="ECO:0000256" key="1">
    <source>
        <dbReference type="ARBA" id="ARBA00000500"/>
    </source>
</evidence>